<dbReference type="InterPro" id="IPR017850">
    <property type="entry name" value="Alkaline_phosphatase_core_sf"/>
</dbReference>
<evidence type="ECO:0000256" key="1">
    <source>
        <dbReference type="ARBA" id="ARBA00008779"/>
    </source>
</evidence>
<feature type="signal peptide" evidence="3">
    <location>
        <begin position="1"/>
        <end position="20"/>
    </location>
</feature>
<sequence>MKRRTTAIILFFLATVLAVAFTHPGPKPGKNAPAVHPNILIVLVDQYRGQALGLQGTEPVITPNLDALGKSGFVSTQMVANYPVCSPSRAMLMSGKYPLKNKVYGNVNSDTAPFGVELPADMVCWSDILEANGYSNGYIGKWHLDSPQKPYIPTYNNEGKTAWNEWTEPGRRHGFDYWYAYGTYDRHLHPMYWDTRAVRDSFHYVNEWGPQHEADKAIEFITNPGNTYRDQSKPFALVVSMNPPHSDYKNVPQQYVNLYKNVPLESLLKDPDIPPAGTPMGEEYRNNIKYYYTCIAGVDAQVGRILTCLKQSGLDDHTIVVFMADHGNCLGKHDEISKNNIYEESLRIPFIIKWKGHIKSRMDNALLMSMPDVYPTLLELAGLKTKIPGDIDGKSQAQYLLNGQGNGATGQFILGAINPPNANSGFRGWRTLRYKLAYVKKKGTVEPYLFDLKNDPFELKNIYTGNDSIINQMLPSLKNWLGQTHDPFEIR</sequence>
<dbReference type="PANTHER" id="PTHR42693:SF53">
    <property type="entry name" value="ENDO-4-O-SULFATASE"/>
    <property type="match status" value="1"/>
</dbReference>
<dbReference type="EMBL" id="CM001403">
    <property type="protein sequence ID" value="EHQ29336.1"/>
    <property type="molecule type" value="Genomic_DNA"/>
</dbReference>
<dbReference type="Gene3D" id="3.30.1120.10">
    <property type="match status" value="1"/>
</dbReference>
<accession>H1Y5I4</accession>
<dbReference type="eggNOG" id="COG3119">
    <property type="taxonomic scope" value="Bacteria"/>
</dbReference>
<dbReference type="HOGENOM" id="CLU_006332_9_3_10"/>
<dbReference type="RefSeq" id="WP_008510481.1">
    <property type="nucleotide sequence ID" value="NZ_CM001403.1"/>
</dbReference>
<gene>
    <name evidence="5" type="ORF">Mucpa_5261</name>
</gene>
<dbReference type="OrthoDB" id="9789742at2"/>
<organism evidence="5 6">
    <name type="scientific">Mucilaginibacter paludis DSM 18603</name>
    <dbReference type="NCBI Taxonomy" id="714943"/>
    <lineage>
        <taxon>Bacteria</taxon>
        <taxon>Pseudomonadati</taxon>
        <taxon>Bacteroidota</taxon>
        <taxon>Sphingobacteriia</taxon>
        <taxon>Sphingobacteriales</taxon>
        <taxon>Sphingobacteriaceae</taxon>
        <taxon>Mucilaginibacter</taxon>
    </lineage>
</organism>
<feature type="chain" id="PRO_5003558788" evidence="3">
    <location>
        <begin position="21"/>
        <end position="491"/>
    </location>
</feature>
<dbReference type="SUPFAM" id="SSF53649">
    <property type="entry name" value="Alkaline phosphatase-like"/>
    <property type="match status" value="1"/>
</dbReference>
<name>H1Y5I4_9SPHI</name>
<dbReference type="Gene3D" id="3.40.720.10">
    <property type="entry name" value="Alkaline Phosphatase, subunit A"/>
    <property type="match status" value="1"/>
</dbReference>
<comment type="similarity">
    <text evidence="1">Belongs to the sulfatase family.</text>
</comment>
<feature type="domain" description="Sulfatase N-terminal" evidence="4">
    <location>
        <begin position="37"/>
        <end position="382"/>
    </location>
</feature>
<keyword evidence="6" id="KW-1185">Reference proteome</keyword>
<dbReference type="Proteomes" id="UP000002774">
    <property type="component" value="Chromosome"/>
</dbReference>
<dbReference type="CDD" id="cd16034">
    <property type="entry name" value="sulfatase_like"/>
    <property type="match status" value="1"/>
</dbReference>
<evidence type="ECO:0000256" key="2">
    <source>
        <dbReference type="ARBA" id="ARBA00022801"/>
    </source>
</evidence>
<evidence type="ECO:0000313" key="5">
    <source>
        <dbReference type="EMBL" id="EHQ29336.1"/>
    </source>
</evidence>
<dbReference type="STRING" id="714943.Mucpa_5261"/>
<dbReference type="Pfam" id="PF00884">
    <property type="entry name" value="Sulfatase"/>
    <property type="match status" value="1"/>
</dbReference>
<reference evidence="5" key="1">
    <citation type="submission" date="2011-09" db="EMBL/GenBank/DDBJ databases">
        <title>The permanent draft genome of Mucilaginibacter paludis DSM 18603.</title>
        <authorList>
            <consortium name="US DOE Joint Genome Institute (JGI-PGF)"/>
            <person name="Lucas S."/>
            <person name="Han J."/>
            <person name="Lapidus A."/>
            <person name="Bruce D."/>
            <person name="Goodwin L."/>
            <person name="Pitluck S."/>
            <person name="Peters L."/>
            <person name="Kyrpides N."/>
            <person name="Mavromatis K."/>
            <person name="Ivanova N."/>
            <person name="Mikhailova N."/>
            <person name="Held B."/>
            <person name="Detter J.C."/>
            <person name="Tapia R."/>
            <person name="Han C."/>
            <person name="Land M."/>
            <person name="Hauser L."/>
            <person name="Markowitz V."/>
            <person name="Cheng J.-F."/>
            <person name="Hugenholtz P."/>
            <person name="Woyke T."/>
            <person name="Wu D."/>
            <person name="Tindall B."/>
            <person name="Brambilla E."/>
            <person name="Klenk H.-P."/>
            <person name="Eisen J.A."/>
        </authorList>
    </citation>
    <scope>NUCLEOTIDE SEQUENCE [LARGE SCALE GENOMIC DNA]</scope>
    <source>
        <strain evidence="5">DSM 18603</strain>
    </source>
</reference>
<evidence type="ECO:0000259" key="4">
    <source>
        <dbReference type="Pfam" id="PF00884"/>
    </source>
</evidence>
<evidence type="ECO:0000256" key="3">
    <source>
        <dbReference type="SAM" id="SignalP"/>
    </source>
</evidence>
<dbReference type="InterPro" id="IPR050738">
    <property type="entry name" value="Sulfatase"/>
</dbReference>
<keyword evidence="3" id="KW-0732">Signal</keyword>
<keyword evidence="2" id="KW-0378">Hydrolase</keyword>
<evidence type="ECO:0000313" key="6">
    <source>
        <dbReference type="Proteomes" id="UP000002774"/>
    </source>
</evidence>
<dbReference type="GO" id="GO:0004065">
    <property type="term" value="F:arylsulfatase activity"/>
    <property type="evidence" value="ECO:0007669"/>
    <property type="project" value="TreeGrafter"/>
</dbReference>
<protein>
    <submittedName>
        <fullName evidence="5">Sulfatase</fullName>
    </submittedName>
</protein>
<proteinExistence type="inferred from homology"/>
<dbReference type="AlphaFoldDB" id="H1Y5I4"/>
<dbReference type="PANTHER" id="PTHR42693">
    <property type="entry name" value="ARYLSULFATASE FAMILY MEMBER"/>
    <property type="match status" value="1"/>
</dbReference>
<dbReference type="InterPro" id="IPR000917">
    <property type="entry name" value="Sulfatase_N"/>
</dbReference>